<dbReference type="HAMAP" id="MF_01477">
    <property type="entry name" value="Iojap_RsfS"/>
    <property type="match status" value="1"/>
</dbReference>
<dbReference type="Proteomes" id="UP000751190">
    <property type="component" value="Unassembled WGS sequence"/>
</dbReference>
<evidence type="ECO:0000256" key="2">
    <source>
        <dbReference type="SAM" id="MobiDB-lite"/>
    </source>
</evidence>
<dbReference type="EMBL" id="JAGTXO010000004">
    <property type="protein sequence ID" value="KAG8468234.1"/>
    <property type="molecule type" value="Genomic_DNA"/>
</dbReference>
<protein>
    <recommendedName>
        <fullName evidence="6">Ribosomal silencing factor RsfS</fullName>
    </recommendedName>
</protein>
<dbReference type="GO" id="GO:0090071">
    <property type="term" value="P:negative regulation of ribosome biogenesis"/>
    <property type="evidence" value="ECO:0007669"/>
    <property type="project" value="TreeGrafter"/>
</dbReference>
<dbReference type="PANTHER" id="PTHR21043">
    <property type="entry name" value="IOJAP SUPERFAMILY ORTHOLOG"/>
    <property type="match status" value="1"/>
</dbReference>
<feature type="region of interest" description="Disordered" evidence="2">
    <location>
        <begin position="1"/>
        <end position="29"/>
    </location>
</feature>
<dbReference type="Pfam" id="PF02410">
    <property type="entry name" value="RsfS"/>
    <property type="match status" value="1"/>
</dbReference>
<evidence type="ECO:0000313" key="3">
    <source>
        <dbReference type="EMBL" id="CAD8277673.1"/>
    </source>
</evidence>
<dbReference type="PANTHER" id="PTHR21043:SF0">
    <property type="entry name" value="MITOCHONDRIAL ASSEMBLY OF RIBOSOMAL LARGE SUBUNIT PROTEIN 1"/>
    <property type="match status" value="1"/>
</dbReference>
<dbReference type="SUPFAM" id="SSF81301">
    <property type="entry name" value="Nucleotidyltransferase"/>
    <property type="match status" value="1"/>
</dbReference>
<reference evidence="4" key="2">
    <citation type="submission" date="2021-05" db="EMBL/GenBank/DDBJ databases">
        <title>The genome of the haptophyte Pavlova lutheri (Diacronema luteri, Pavlovales) - a model for lipid biosynthesis in eukaryotic algae.</title>
        <authorList>
            <person name="Hulatt C.J."/>
            <person name="Posewitz M.C."/>
        </authorList>
    </citation>
    <scope>NUCLEOTIDE SEQUENCE</scope>
    <source>
        <strain evidence="4">NIVA-4/92</strain>
    </source>
</reference>
<feature type="compositionally biased region" description="Basic and acidic residues" evidence="2">
    <location>
        <begin position="16"/>
        <end position="29"/>
    </location>
</feature>
<organism evidence="3">
    <name type="scientific">Diacronema lutheri</name>
    <name type="common">Unicellular marine alga</name>
    <name type="synonym">Monochrysis lutheri</name>
    <dbReference type="NCBI Taxonomy" id="2081491"/>
    <lineage>
        <taxon>Eukaryota</taxon>
        <taxon>Haptista</taxon>
        <taxon>Haptophyta</taxon>
        <taxon>Pavlovophyceae</taxon>
        <taxon>Pavlovales</taxon>
        <taxon>Pavlovaceae</taxon>
        <taxon>Diacronema</taxon>
    </lineage>
</organism>
<dbReference type="InterPro" id="IPR004394">
    <property type="entry name" value="Iojap/RsfS/C7orf30"/>
</dbReference>
<dbReference type="GO" id="GO:0043023">
    <property type="term" value="F:ribosomal large subunit binding"/>
    <property type="evidence" value="ECO:0007669"/>
    <property type="project" value="TreeGrafter"/>
</dbReference>
<name>A0A7R9UWY1_DIALT</name>
<dbReference type="OrthoDB" id="21330at2759"/>
<dbReference type="EMBL" id="HBEB01018580">
    <property type="protein sequence ID" value="CAD8277673.1"/>
    <property type="molecule type" value="Transcribed_RNA"/>
</dbReference>
<comment type="similarity">
    <text evidence="1">Belongs to the Iojap/RsfS family.</text>
</comment>
<evidence type="ECO:0000313" key="5">
    <source>
        <dbReference type="Proteomes" id="UP000751190"/>
    </source>
</evidence>
<dbReference type="NCBIfam" id="TIGR00090">
    <property type="entry name" value="rsfS_iojap_ybeB"/>
    <property type="match status" value="1"/>
</dbReference>
<evidence type="ECO:0000256" key="1">
    <source>
        <dbReference type="ARBA" id="ARBA00010574"/>
    </source>
</evidence>
<gene>
    <name evidence="4" type="ORF">KFE25_013317</name>
    <name evidence="3" type="ORF">PLUT1463_LOCUS11990</name>
</gene>
<dbReference type="AlphaFoldDB" id="A0A7R9UWY1"/>
<sequence length="206" mass="22643">MGPRSPQGGAPWDRSSTIKRDSGNQYNRREGLVRGMMLPQPKGTFFPPLAADDPSAPLVSAIALAGDDRKARAIKAIRVSALTTVTTFFVTMTGKTKTQVSAIGTNVRDEIKRQFDREAVPQGDPASGWVVLDYGDAIVHVFTPEVQKYYELEKLWKNGQNLSLEHVVSPEGLSEPSDDDEDFSYALDDAEQADKIWGDDDADIWG</sequence>
<dbReference type="OMA" id="HATREHY"/>
<evidence type="ECO:0008006" key="6">
    <source>
        <dbReference type="Google" id="ProtNLM"/>
    </source>
</evidence>
<keyword evidence="5" id="KW-1185">Reference proteome</keyword>
<evidence type="ECO:0000313" key="4">
    <source>
        <dbReference type="EMBL" id="KAG8468234.1"/>
    </source>
</evidence>
<reference evidence="3" key="1">
    <citation type="submission" date="2021-01" db="EMBL/GenBank/DDBJ databases">
        <authorList>
            <person name="Corre E."/>
            <person name="Pelletier E."/>
            <person name="Niang G."/>
            <person name="Scheremetjew M."/>
            <person name="Finn R."/>
            <person name="Kale V."/>
            <person name="Holt S."/>
            <person name="Cochrane G."/>
            <person name="Meng A."/>
            <person name="Brown T."/>
            <person name="Cohen L."/>
        </authorList>
    </citation>
    <scope>NUCLEOTIDE SEQUENCE</scope>
    <source>
        <strain evidence="3">RCC1537</strain>
    </source>
</reference>
<dbReference type="GO" id="GO:0017148">
    <property type="term" value="P:negative regulation of translation"/>
    <property type="evidence" value="ECO:0007669"/>
    <property type="project" value="TreeGrafter"/>
</dbReference>
<proteinExistence type="inferred from homology"/>
<accession>A0A7R9UWY1</accession>
<dbReference type="Gene3D" id="3.30.460.10">
    <property type="entry name" value="Beta Polymerase, domain 2"/>
    <property type="match status" value="1"/>
</dbReference>
<dbReference type="InterPro" id="IPR043519">
    <property type="entry name" value="NT_sf"/>
</dbReference>